<name>A0A8W7PLW4_ANOCL</name>
<evidence type="ECO:0000313" key="2">
    <source>
        <dbReference type="EnsemblMetazoa" id="ACOM033730-PA.1"/>
    </source>
</evidence>
<evidence type="ECO:0000256" key="1">
    <source>
        <dbReference type="SAM" id="MobiDB-lite"/>
    </source>
</evidence>
<feature type="region of interest" description="Disordered" evidence="1">
    <location>
        <begin position="81"/>
        <end position="104"/>
    </location>
</feature>
<accession>A0A8W7PLW4</accession>
<protein>
    <submittedName>
        <fullName evidence="2">Uncharacterized protein</fullName>
    </submittedName>
</protein>
<feature type="compositionally biased region" description="Acidic residues" evidence="1">
    <location>
        <begin position="81"/>
        <end position="95"/>
    </location>
</feature>
<dbReference type="Proteomes" id="UP000075882">
    <property type="component" value="Unassembled WGS sequence"/>
</dbReference>
<organism evidence="2">
    <name type="scientific">Anopheles coluzzii</name>
    <name type="common">African malaria mosquito</name>
    <dbReference type="NCBI Taxonomy" id="1518534"/>
    <lineage>
        <taxon>Eukaryota</taxon>
        <taxon>Metazoa</taxon>
        <taxon>Ecdysozoa</taxon>
        <taxon>Arthropoda</taxon>
        <taxon>Hexapoda</taxon>
        <taxon>Insecta</taxon>
        <taxon>Pterygota</taxon>
        <taxon>Neoptera</taxon>
        <taxon>Endopterygota</taxon>
        <taxon>Diptera</taxon>
        <taxon>Nematocera</taxon>
        <taxon>Culicoidea</taxon>
        <taxon>Culicidae</taxon>
        <taxon>Anophelinae</taxon>
        <taxon>Anopheles</taxon>
    </lineage>
</organism>
<proteinExistence type="predicted"/>
<dbReference type="EnsemblMetazoa" id="ACOM033730-RA">
    <property type="protein sequence ID" value="ACOM033730-PA.1"/>
    <property type="gene ID" value="ACOM033730"/>
</dbReference>
<sequence length="104" mass="12071">MEYYEENFTNNTDKAYYTDEAYYANKAYTAHPSDNDLYYEARNAYCRPNETITDANTQALIPSLQICKANFNEDHTDEAYTDEAFNTDEADTDDTYTDKAFNSD</sequence>
<reference evidence="2" key="1">
    <citation type="submission" date="2022-08" db="UniProtKB">
        <authorList>
            <consortium name="EnsemblMetazoa"/>
        </authorList>
    </citation>
    <scope>IDENTIFICATION</scope>
</reference>
<dbReference type="AlphaFoldDB" id="A0A8W7PLW4"/>